<dbReference type="GO" id="GO:0017147">
    <property type="term" value="F:Wnt-protein binding"/>
    <property type="evidence" value="ECO:0007669"/>
    <property type="project" value="InterPro"/>
</dbReference>
<organism evidence="12 14">
    <name type="scientific">Didymodactylos carnosus</name>
    <dbReference type="NCBI Taxonomy" id="1234261"/>
    <lineage>
        <taxon>Eukaryota</taxon>
        <taxon>Metazoa</taxon>
        <taxon>Spiralia</taxon>
        <taxon>Gnathifera</taxon>
        <taxon>Rotifera</taxon>
        <taxon>Eurotatoria</taxon>
        <taxon>Bdelloidea</taxon>
        <taxon>Philodinida</taxon>
        <taxon>Philodinidae</taxon>
        <taxon>Didymodactylos</taxon>
    </lineage>
</organism>
<evidence type="ECO:0000256" key="6">
    <source>
        <dbReference type="ARBA" id="ARBA00022989"/>
    </source>
</evidence>
<evidence type="ECO:0000313" key="12">
    <source>
        <dbReference type="EMBL" id="CAF0876995.1"/>
    </source>
</evidence>
<dbReference type="GO" id="GO:0000139">
    <property type="term" value="C:Golgi membrane"/>
    <property type="evidence" value="ECO:0007669"/>
    <property type="project" value="UniProtKB-SubCell"/>
</dbReference>
<keyword evidence="3" id="KW-0217">Developmental protein</keyword>
<dbReference type="OrthoDB" id="5804250at2759"/>
<evidence type="ECO:0008006" key="15">
    <source>
        <dbReference type="Google" id="ProtNLM"/>
    </source>
</evidence>
<evidence type="ECO:0000256" key="7">
    <source>
        <dbReference type="ARBA" id="ARBA00023034"/>
    </source>
</evidence>
<name>A0A813Y675_9BILA</name>
<dbReference type="Proteomes" id="UP000681722">
    <property type="component" value="Unassembled WGS sequence"/>
</dbReference>
<feature type="domain" description="Wntless-like transmembrane" evidence="10">
    <location>
        <begin position="188"/>
        <end position="357"/>
    </location>
</feature>
<evidence type="ECO:0000256" key="8">
    <source>
        <dbReference type="ARBA" id="ARBA00023136"/>
    </source>
</evidence>
<keyword evidence="14" id="KW-1185">Reference proteome</keyword>
<keyword evidence="5 9" id="KW-0812">Transmembrane</keyword>
<evidence type="ECO:0000313" key="14">
    <source>
        <dbReference type="Proteomes" id="UP000663829"/>
    </source>
</evidence>
<dbReference type="InterPro" id="IPR009551">
    <property type="entry name" value="Wntless"/>
</dbReference>
<dbReference type="Pfam" id="PF06664">
    <property type="entry name" value="WLS-like_TM"/>
    <property type="match status" value="1"/>
</dbReference>
<evidence type="ECO:0000256" key="9">
    <source>
        <dbReference type="SAM" id="Phobius"/>
    </source>
</evidence>
<dbReference type="AlphaFoldDB" id="A0A813Y675"/>
<protein>
    <recommendedName>
        <fullName evidence="15">Protein wntless</fullName>
    </recommendedName>
</protein>
<dbReference type="GO" id="GO:0016055">
    <property type="term" value="P:Wnt signaling pathway"/>
    <property type="evidence" value="ECO:0007669"/>
    <property type="project" value="UniProtKB-KW"/>
</dbReference>
<evidence type="ECO:0000256" key="5">
    <source>
        <dbReference type="ARBA" id="ARBA00022692"/>
    </source>
</evidence>
<dbReference type="InterPro" id="IPR047843">
    <property type="entry name" value="WLS-like_TM"/>
</dbReference>
<evidence type="ECO:0000256" key="3">
    <source>
        <dbReference type="ARBA" id="ARBA00022473"/>
    </source>
</evidence>
<dbReference type="PANTHER" id="PTHR13449:SF2">
    <property type="entry name" value="PROTEIN WNTLESS HOMOLOG"/>
    <property type="match status" value="1"/>
</dbReference>
<keyword evidence="6 9" id="KW-1133">Transmembrane helix</keyword>
<evidence type="ECO:0000256" key="2">
    <source>
        <dbReference type="ARBA" id="ARBA00008148"/>
    </source>
</evidence>
<gene>
    <name evidence="12" type="ORF">GPM918_LOCUS7404</name>
    <name evidence="13" type="ORF">SRO942_LOCUS7404</name>
</gene>
<keyword evidence="8 9" id="KW-0472">Membrane</keyword>
<dbReference type="EMBL" id="CAJNOQ010001210">
    <property type="protein sequence ID" value="CAF0876995.1"/>
    <property type="molecule type" value="Genomic_DNA"/>
</dbReference>
<keyword evidence="4" id="KW-0879">Wnt signaling pathway</keyword>
<dbReference type="Proteomes" id="UP000663829">
    <property type="component" value="Unassembled WGS sequence"/>
</dbReference>
<feature type="transmembrane region" description="Helical" evidence="9">
    <location>
        <begin position="237"/>
        <end position="265"/>
    </location>
</feature>
<dbReference type="EMBL" id="CAJOBC010001210">
    <property type="protein sequence ID" value="CAF3663731.1"/>
    <property type="molecule type" value="Genomic_DNA"/>
</dbReference>
<keyword evidence="7" id="KW-0333">Golgi apparatus</keyword>
<dbReference type="InterPro" id="IPR053936">
    <property type="entry name" value="WLS_GOLD"/>
</dbReference>
<dbReference type="GO" id="GO:0006886">
    <property type="term" value="P:intracellular protein transport"/>
    <property type="evidence" value="ECO:0007669"/>
    <property type="project" value="TreeGrafter"/>
</dbReference>
<evidence type="ECO:0000259" key="11">
    <source>
        <dbReference type="Pfam" id="PF21883"/>
    </source>
</evidence>
<comment type="caution">
    <text evidence="12">The sequence shown here is derived from an EMBL/GenBank/DDBJ whole genome shotgun (WGS) entry which is preliminary data.</text>
</comment>
<evidence type="ECO:0000256" key="1">
    <source>
        <dbReference type="ARBA" id="ARBA00004653"/>
    </source>
</evidence>
<feature type="non-terminal residue" evidence="12">
    <location>
        <position position="396"/>
    </location>
</feature>
<comment type="subcellular location">
    <subcellularLocation>
        <location evidence="1">Golgi apparatus membrane</location>
        <topology evidence="1">Multi-pass membrane protein</topology>
    </subcellularLocation>
</comment>
<accession>A0A813Y675</accession>
<dbReference type="Pfam" id="PF21883">
    <property type="entry name" value="WLS_GOLD"/>
    <property type="match status" value="1"/>
</dbReference>
<feature type="transmembrane region" description="Helical" evidence="9">
    <location>
        <begin position="334"/>
        <end position="354"/>
    </location>
</feature>
<dbReference type="GO" id="GO:0061355">
    <property type="term" value="P:Wnt protein secretion"/>
    <property type="evidence" value="ECO:0007669"/>
    <property type="project" value="TreeGrafter"/>
</dbReference>
<evidence type="ECO:0000313" key="13">
    <source>
        <dbReference type="EMBL" id="CAF3663731.1"/>
    </source>
</evidence>
<evidence type="ECO:0000259" key="10">
    <source>
        <dbReference type="Pfam" id="PF06664"/>
    </source>
</evidence>
<feature type="transmembrane region" description="Helical" evidence="9">
    <location>
        <begin position="193"/>
        <end position="217"/>
    </location>
</feature>
<feature type="domain" description="Wntless GOLD" evidence="11">
    <location>
        <begin position="16"/>
        <end position="182"/>
    </location>
</feature>
<evidence type="ECO:0000256" key="4">
    <source>
        <dbReference type="ARBA" id="ARBA00022687"/>
    </source>
</evidence>
<proteinExistence type="inferred from homology"/>
<comment type="similarity">
    <text evidence="2">Belongs to the wntless family.</text>
</comment>
<reference evidence="12" key="1">
    <citation type="submission" date="2021-02" db="EMBL/GenBank/DDBJ databases">
        <authorList>
            <person name="Nowell W R."/>
        </authorList>
    </citation>
    <scope>NUCLEOTIDE SEQUENCE</scope>
</reference>
<dbReference type="PANTHER" id="PTHR13449">
    <property type="entry name" value="INTEGRAL MEMBRANE PROTEIN GPR177"/>
    <property type="match status" value="1"/>
</dbReference>
<feature type="transmembrane region" description="Helical" evidence="9">
    <location>
        <begin position="286"/>
        <end position="314"/>
    </location>
</feature>
<sequence>SKPSHADNRPFSVCRSLENKKIEWIYNSPKMEKNCESTKLEFGSESRTWNDFVFVMQLPRVSRWFQTLNSFLVPTIEFDPRINFSLTASLTYDVRLAYRTDENDYNDKPSKWKLHAMSRETRRLDCKPIYHGLHSDPVYTCESLAFLELTALKHPYYLINLQIVHDKDHSQNIGKLTSLEFVDRSGCSYLASYIKYVGLLWFSSFVLLLFELCQRGFQLSNPFHSIWSSKAGKNAAMTFLILAALSGIVYIICLTTLFTRVFWNIRSKHSELHAMSRVRRLLYQGTLFRFGSLLIATVVCAILTVVWFCLSQFYETHWVWEYENKPPKIHYSGAFITGVYGMWNLYVFAVLLLFSPSSTNMVEDLVELNPTGNVTELCDATNPYTSYQIIRKTAIE</sequence>